<name>A0A146M2E3_LYGHE</name>
<evidence type="ECO:0000313" key="1">
    <source>
        <dbReference type="EMBL" id="JAQ13599.1"/>
    </source>
</evidence>
<dbReference type="AlphaFoldDB" id="A0A146M2E3"/>
<dbReference type="EMBL" id="GDHC01005030">
    <property type="protein sequence ID" value="JAQ13599.1"/>
    <property type="molecule type" value="Transcribed_RNA"/>
</dbReference>
<reference evidence="1" key="1">
    <citation type="journal article" date="2016" name="Gigascience">
        <title>De novo construction of an expanded transcriptome assembly for the western tarnished plant bug, Lygus hesperus.</title>
        <authorList>
            <person name="Tassone E.E."/>
            <person name="Geib S.M."/>
            <person name="Hall B."/>
            <person name="Fabrick J.A."/>
            <person name="Brent C.S."/>
            <person name="Hull J.J."/>
        </authorList>
    </citation>
    <scope>NUCLEOTIDE SEQUENCE</scope>
</reference>
<accession>A0A146M2E3</accession>
<feature type="non-terminal residue" evidence="1">
    <location>
        <position position="158"/>
    </location>
</feature>
<organism evidence="1">
    <name type="scientific">Lygus hesperus</name>
    <name type="common">Western plant bug</name>
    <dbReference type="NCBI Taxonomy" id="30085"/>
    <lineage>
        <taxon>Eukaryota</taxon>
        <taxon>Metazoa</taxon>
        <taxon>Ecdysozoa</taxon>
        <taxon>Arthropoda</taxon>
        <taxon>Hexapoda</taxon>
        <taxon>Insecta</taxon>
        <taxon>Pterygota</taxon>
        <taxon>Neoptera</taxon>
        <taxon>Paraneoptera</taxon>
        <taxon>Hemiptera</taxon>
        <taxon>Heteroptera</taxon>
        <taxon>Panheteroptera</taxon>
        <taxon>Cimicomorpha</taxon>
        <taxon>Miridae</taxon>
        <taxon>Mirini</taxon>
        <taxon>Lygus</taxon>
    </lineage>
</organism>
<proteinExistence type="predicted"/>
<sequence length="158" mass="16349">MCGAGGITPPRVGTTPSIACAAATAWFLQSTSIATTVLQTRLHLVALGSVQSTPMNSRACDSPLPPPSPLYGTIQTHACFCAESERKPVLPNSTPKTLHPSALAMHSVSTPTAIVVSASAIQTTTCATVSSVSCSYRFVLQLGYSCCCCSCCYCCCCC</sequence>
<protein>
    <submittedName>
        <fullName evidence="1">Uncharacterized protein</fullName>
    </submittedName>
</protein>
<gene>
    <name evidence="1" type="ORF">g.93644</name>
</gene>